<dbReference type="EMBL" id="MGDT01000007">
    <property type="protein sequence ID" value="OGL66609.1"/>
    <property type="molecule type" value="Genomic_DNA"/>
</dbReference>
<dbReference type="STRING" id="1802385.A2856_01600"/>
<dbReference type="Proteomes" id="UP000177885">
    <property type="component" value="Unassembled WGS sequence"/>
</dbReference>
<organism evidence="5 6">
    <name type="scientific">Candidatus Uhrbacteria bacterium RIFCSPHIGHO2_01_FULL_63_20</name>
    <dbReference type="NCBI Taxonomy" id="1802385"/>
    <lineage>
        <taxon>Bacteria</taxon>
        <taxon>Candidatus Uhriibacteriota</taxon>
    </lineage>
</organism>
<dbReference type="InterPro" id="IPR041698">
    <property type="entry name" value="Methyltransf_25"/>
</dbReference>
<keyword evidence="1" id="KW-0489">Methyltransferase</keyword>
<protein>
    <recommendedName>
        <fullName evidence="4">Methyltransferase domain-containing protein</fullName>
    </recommendedName>
</protein>
<dbReference type="InterPro" id="IPR026170">
    <property type="entry name" value="FAM173A/B"/>
</dbReference>
<reference evidence="5 6" key="1">
    <citation type="journal article" date="2016" name="Nat. Commun.">
        <title>Thousands of microbial genomes shed light on interconnected biogeochemical processes in an aquifer system.</title>
        <authorList>
            <person name="Anantharaman K."/>
            <person name="Brown C.T."/>
            <person name="Hug L.A."/>
            <person name="Sharon I."/>
            <person name="Castelle C.J."/>
            <person name="Probst A.J."/>
            <person name="Thomas B.C."/>
            <person name="Singh A."/>
            <person name="Wilkins M.J."/>
            <person name="Karaoz U."/>
            <person name="Brodie E.L."/>
            <person name="Williams K.H."/>
            <person name="Hubbard S.S."/>
            <person name="Banfield J.F."/>
        </authorList>
    </citation>
    <scope>NUCLEOTIDE SEQUENCE [LARGE SCALE GENOMIC DNA]</scope>
</reference>
<name>A0A1F7TKW0_9BACT</name>
<dbReference type="GO" id="GO:0016279">
    <property type="term" value="F:protein-lysine N-methyltransferase activity"/>
    <property type="evidence" value="ECO:0007669"/>
    <property type="project" value="InterPro"/>
</dbReference>
<gene>
    <name evidence="5" type="ORF">A2856_01600</name>
</gene>
<dbReference type="Gene3D" id="3.40.50.150">
    <property type="entry name" value="Vaccinia Virus protein VP39"/>
    <property type="match status" value="1"/>
</dbReference>
<evidence type="ECO:0000256" key="2">
    <source>
        <dbReference type="ARBA" id="ARBA00022679"/>
    </source>
</evidence>
<dbReference type="Pfam" id="PF13649">
    <property type="entry name" value="Methyltransf_25"/>
    <property type="match status" value="1"/>
</dbReference>
<dbReference type="GO" id="GO:0032259">
    <property type="term" value="P:methylation"/>
    <property type="evidence" value="ECO:0007669"/>
    <property type="project" value="UniProtKB-KW"/>
</dbReference>
<evidence type="ECO:0000313" key="5">
    <source>
        <dbReference type="EMBL" id="OGL66609.1"/>
    </source>
</evidence>
<evidence type="ECO:0000313" key="6">
    <source>
        <dbReference type="Proteomes" id="UP000177885"/>
    </source>
</evidence>
<dbReference type="AlphaFoldDB" id="A0A1F7TKW0"/>
<proteinExistence type="predicted"/>
<dbReference type="CDD" id="cd02440">
    <property type="entry name" value="AdoMet_MTases"/>
    <property type="match status" value="1"/>
</dbReference>
<sequence length="155" mass="17387">MSFAYAAARGAPWVPTWRKDFDRLLAMADLKPMEHFVELGCGDARVCVEIARRTGARATGVELSLVQWAAGRIRAKRSGTGARVVLGDAFSFPLRDADVVYLFLMPETYERLRPTLEAQLKPGARVVTYVWPIPGWTPVSEDRRDGSPSIFLYRK</sequence>
<comment type="caution">
    <text evidence="5">The sequence shown here is derived from an EMBL/GenBank/DDBJ whole genome shotgun (WGS) entry which is preliminary data.</text>
</comment>
<dbReference type="InterPro" id="IPR029063">
    <property type="entry name" value="SAM-dependent_MTases_sf"/>
</dbReference>
<accession>A0A1F7TKW0</accession>
<dbReference type="SUPFAM" id="SSF53335">
    <property type="entry name" value="S-adenosyl-L-methionine-dependent methyltransferases"/>
    <property type="match status" value="1"/>
</dbReference>
<evidence type="ECO:0000259" key="4">
    <source>
        <dbReference type="Pfam" id="PF13649"/>
    </source>
</evidence>
<dbReference type="PANTHER" id="PTHR13610:SF11">
    <property type="entry name" value="METHYLTRANSFERASE DOMAIN-CONTAINING PROTEIN"/>
    <property type="match status" value="1"/>
</dbReference>
<keyword evidence="2" id="KW-0808">Transferase</keyword>
<keyword evidence="3" id="KW-0949">S-adenosyl-L-methionine</keyword>
<evidence type="ECO:0000256" key="1">
    <source>
        <dbReference type="ARBA" id="ARBA00022603"/>
    </source>
</evidence>
<feature type="domain" description="Methyltransferase" evidence="4">
    <location>
        <begin position="37"/>
        <end position="105"/>
    </location>
</feature>
<dbReference type="PANTHER" id="PTHR13610">
    <property type="entry name" value="METHYLTRANSFERASE DOMAIN-CONTAINING PROTEIN"/>
    <property type="match status" value="1"/>
</dbReference>
<evidence type="ECO:0000256" key="3">
    <source>
        <dbReference type="ARBA" id="ARBA00022691"/>
    </source>
</evidence>